<dbReference type="Gene3D" id="3.40.50.1780">
    <property type="match status" value="1"/>
</dbReference>
<feature type="compositionally biased region" description="Low complexity" evidence="2">
    <location>
        <begin position="630"/>
        <end position="645"/>
    </location>
</feature>
<comment type="similarity">
    <text evidence="1">Belongs to the NARF family.</text>
</comment>
<dbReference type="InterPro" id="IPR050340">
    <property type="entry name" value="Cytosolic_Fe-S_CAF"/>
</dbReference>
<dbReference type="GO" id="GO:0003729">
    <property type="term" value="F:mRNA binding"/>
    <property type="evidence" value="ECO:0007669"/>
    <property type="project" value="InterPro"/>
</dbReference>
<organism evidence="4 5">
    <name type="scientific">Rotaria socialis</name>
    <dbReference type="NCBI Taxonomy" id="392032"/>
    <lineage>
        <taxon>Eukaryota</taxon>
        <taxon>Metazoa</taxon>
        <taxon>Spiralia</taxon>
        <taxon>Gnathifera</taxon>
        <taxon>Rotifera</taxon>
        <taxon>Eurotatoria</taxon>
        <taxon>Bdelloidea</taxon>
        <taxon>Philodinida</taxon>
        <taxon>Philodinidae</taxon>
        <taxon>Rotaria</taxon>
    </lineage>
</organism>
<accession>A0A820USF2</accession>
<dbReference type="GO" id="GO:0000340">
    <property type="term" value="F:RNA 7-methylguanosine cap binding"/>
    <property type="evidence" value="ECO:0007669"/>
    <property type="project" value="InterPro"/>
</dbReference>
<dbReference type="Gene3D" id="3.40.950.10">
    <property type="entry name" value="Fe-only Hydrogenase (Larger Subunit), Chain L, domain 3"/>
    <property type="match status" value="1"/>
</dbReference>
<evidence type="ECO:0000313" key="4">
    <source>
        <dbReference type="EMBL" id="CAF4489649.1"/>
    </source>
</evidence>
<reference evidence="4" key="1">
    <citation type="submission" date="2021-02" db="EMBL/GenBank/DDBJ databases">
        <authorList>
            <person name="Nowell W R."/>
        </authorList>
    </citation>
    <scope>NUCLEOTIDE SEQUENCE</scope>
</reference>
<dbReference type="InterPro" id="IPR004108">
    <property type="entry name" value="Fe_hydrogenase_lsu_C"/>
</dbReference>
<dbReference type="AlphaFoldDB" id="A0A820USF2"/>
<dbReference type="Proteomes" id="UP000663848">
    <property type="component" value="Unassembled WGS sequence"/>
</dbReference>
<feature type="compositionally biased region" description="Basic and acidic residues" evidence="2">
    <location>
        <begin position="718"/>
        <end position="728"/>
    </location>
</feature>
<evidence type="ECO:0000259" key="3">
    <source>
        <dbReference type="Pfam" id="PF02906"/>
    </source>
</evidence>
<feature type="domain" description="Iron hydrogenase large subunit C-terminal" evidence="3">
    <location>
        <begin position="110"/>
        <end position="397"/>
    </location>
</feature>
<comment type="caution">
    <text evidence="4">The sequence shown here is derived from an EMBL/GenBank/DDBJ whole genome shotgun (WGS) entry which is preliminary data.</text>
</comment>
<proteinExistence type="inferred from homology"/>
<dbReference type="PANTHER" id="PTHR11615">
    <property type="entry name" value="NITRATE, FORMATE, IRON DEHYDROGENASE"/>
    <property type="match status" value="1"/>
</dbReference>
<feature type="region of interest" description="Disordered" evidence="2">
    <location>
        <begin position="524"/>
        <end position="543"/>
    </location>
</feature>
<evidence type="ECO:0000313" key="5">
    <source>
        <dbReference type="Proteomes" id="UP000663848"/>
    </source>
</evidence>
<dbReference type="InterPro" id="IPR009016">
    <property type="entry name" value="Fe_hydrogenase"/>
</dbReference>
<dbReference type="Pfam" id="PF10309">
    <property type="entry name" value="NCBP3"/>
    <property type="match status" value="1"/>
</dbReference>
<dbReference type="EMBL" id="CAJOBR010000273">
    <property type="protein sequence ID" value="CAF4489649.1"/>
    <property type="molecule type" value="Genomic_DNA"/>
</dbReference>
<dbReference type="InterPro" id="IPR019416">
    <property type="entry name" value="NCBP3"/>
</dbReference>
<feature type="compositionally biased region" description="Low complexity" evidence="2">
    <location>
        <begin position="527"/>
        <end position="538"/>
    </location>
</feature>
<dbReference type="SUPFAM" id="SSF53920">
    <property type="entry name" value="Fe-only hydrogenase"/>
    <property type="match status" value="1"/>
</dbReference>
<sequence>MLTKNFSGALQLTDLDDFIGPSQQCIIPMQTKLADNIDDGLIKLRSKKSNKTDEESQPRVAKITLNDCLACSGCITSAESILIDQQDYHEAQRSLQHNQTLDQNDPNRKVTVISISPQSLSSVAVKYKLDGLTCARRITSFLKLKLKIDHVYDISYARNFALIEMKNEFIKRFRNNRENLPLLTSECPGWICYAEKTQGEYIIPYISRVKSPQQILGSFIKRNKNENIYHISIQPCFDKKLEASRQDFYDEQRQQYDVDCVIATAEFDKWLTEEQFDPQSNSDLDYDEPYCMKDEYGQMILTHRGSGSGGYLDYIFRCAAKELFNIDMDSAPLEFKATKNQDFRETLLTVDGQIQLRFAYAYGFRNIQNIVQKLKRNKCEYDFVEIMACPSGCINGGGQIRNSDTNLDDVRPSVKLTEEEIKDIWQSLNLTQEDFRTSLTPTGISRPESLYVRGVTNMSTQDILNCFEEFQPIGIEWICDHSCNVFWYDSLTPIHLLATMTKPGPCISHRRPVDFDHAMRLSKRKSSSLTSTDSENNSAEIALPPGHWREGNFPLVNKPEPSIKFYLRYTTMNDRKVRGAENQSEYYRQYGNPNYNNMTGLISRSKKRSLNAMKLNPFRDFTVVKSNDPTSYSSSVVEELTTTEDSTTDPKVKFTVVLPPKKSSPSRETEEDDEGEHRSKRQRRRSIDTDEDRQHKEKPHFTVTIDPASKHTKHSRNKTHETSKANKDNDEDDDTLAPVTDARQILERKRRNRR</sequence>
<dbReference type="Pfam" id="PF02906">
    <property type="entry name" value="Fe_hyd_lg_C"/>
    <property type="match status" value="1"/>
</dbReference>
<feature type="region of interest" description="Disordered" evidence="2">
    <location>
        <begin position="626"/>
        <end position="754"/>
    </location>
</feature>
<name>A0A820USF2_9BILA</name>
<feature type="compositionally biased region" description="Basic and acidic residues" evidence="2">
    <location>
        <begin position="685"/>
        <end position="695"/>
    </location>
</feature>
<gene>
    <name evidence="4" type="ORF">QYT958_LOCUS3743</name>
</gene>
<protein>
    <recommendedName>
        <fullName evidence="3">Iron hydrogenase large subunit C-terminal domain-containing protein</fullName>
    </recommendedName>
</protein>
<evidence type="ECO:0000256" key="1">
    <source>
        <dbReference type="ARBA" id="ARBA00006596"/>
    </source>
</evidence>
<evidence type="ECO:0000256" key="2">
    <source>
        <dbReference type="SAM" id="MobiDB-lite"/>
    </source>
</evidence>